<protein>
    <recommendedName>
        <fullName evidence="3">DUF982 domain-containing protein</fullName>
    </recommendedName>
</protein>
<reference evidence="1 2" key="1">
    <citation type="submission" date="2020-08" db="EMBL/GenBank/DDBJ databases">
        <title>Genomic Encyclopedia of Type Strains, Phase IV (KMG-IV): sequencing the most valuable type-strain genomes for metagenomic binning, comparative biology and taxonomic classification.</title>
        <authorList>
            <person name="Goeker M."/>
        </authorList>
    </citation>
    <scope>NUCLEOTIDE SEQUENCE [LARGE SCALE GENOMIC DNA]</scope>
    <source>
        <strain evidence="1 2">DSM 100039</strain>
    </source>
</reference>
<comment type="caution">
    <text evidence="1">The sequence shown here is derived from an EMBL/GenBank/DDBJ whole genome shotgun (WGS) entry which is preliminary data.</text>
</comment>
<dbReference type="Proteomes" id="UP000556329">
    <property type="component" value="Unassembled WGS sequence"/>
</dbReference>
<evidence type="ECO:0000313" key="2">
    <source>
        <dbReference type="Proteomes" id="UP000556329"/>
    </source>
</evidence>
<proteinExistence type="predicted"/>
<accession>A0A841P8R9</accession>
<evidence type="ECO:0008006" key="3">
    <source>
        <dbReference type="Google" id="ProtNLM"/>
    </source>
</evidence>
<dbReference type="EMBL" id="JACHEF010000004">
    <property type="protein sequence ID" value="MBB6411546.1"/>
    <property type="molecule type" value="Genomic_DNA"/>
</dbReference>
<dbReference type="Pfam" id="PF06169">
    <property type="entry name" value="DUF982"/>
    <property type="match status" value="1"/>
</dbReference>
<dbReference type="AlphaFoldDB" id="A0A841P8R9"/>
<sequence>MLAKPFEKPVRVWVGLGFPRQLNTVADAYQFVTEWCGNSPEQRAAIRACKAALTGDVDAETARGVFVAFARRKDILFEGENALPYQTTEYDPTLQH</sequence>
<dbReference type="RefSeq" id="WP_184874510.1">
    <property type="nucleotide sequence ID" value="NZ_JACHEF010000004.1"/>
</dbReference>
<name>A0A841P8R9_9HYPH</name>
<keyword evidence="2" id="KW-1185">Reference proteome</keyword>
<dbReference type="InterPro" id="IPR010385">
    <property type="entry name" value="DUF982"/>
</dbReference>
<evidence type="ECO:0000313" key="1">
    <source>
        <dbReference type="EMBL" id="MBB6411546.1"/>
    </source>
</evidence>
<gene>
    <name evidence="1" type="ORF">HNQ71_004234</name>
</gene>
<organism evidence="1 2">
    <name type="scientific">Mesorhizobium sangaii</name>
    <dbReference type="NCBI Taxonomy" id="505389"/>
    <lineage>
        <taxon>Bacteria</taxon>
        <taxon>Pseudomonadati</taxon>
        <taxon>Pseudomonadota</taxon>
        <taxon>Alphaproteobacteria</taxon>
        <taxon>Hyphomicrobiales</taxon>
        <taxon>Phyllobacteriaceae</taxon>
        <taxon>Mesorhizobium</taxon>
    </lineage>
</organism>
<dbReference type="Gene3D" id="6.10.250.730">
    <property type="match status" value="1"/>
</dbReference>